<feature type="transmembrane region" description="Helical" evidence="6">
    <location>
        <begin position="694"/>
        <end position="719"/>
    </location>
</feature>
<dbReference type="STRING" id="435880.SAMN04487988_105150"/>
<feature type="transmembrane region" description="Helical" evidence="6">
    <location>
        <begin position="425"/>
        <end position="446"/>
    </location>
</feature>
<dbReference type="Proteomes" id="UP000199642">
    <property type="component" value="Unassembled WGS sequence"/>
</dbReference>
<evidence type="ECO:0000256" key="4">
    <source>
        <dbReference type="ARBA" id="ARBA00022989"/>
    </source>
</evidence>
<dbReference type="Pfam" id="PF02687">
    <property type="entry name" value="FtsX"/>
    <property type="match status" value="2"/>
</dbReference>
<evidence type="ECO:0000256" key="3">
    <source>
        <dbReference type="ARBA" id="ARBA00022692"/>
    </source>
</evidence>
<feature type="transmembrane region" description="Helical" evidence="6">
    <location>
        <begin position="381"/>
        <end position="404"/>
    </location>
</feature>
<protein>
    <submittedName>
        <fullName evidence="9">Putative ABC transport system permease protein</fullName>
    </submittedName>
</protein>
<evidence type="ECO:0000256" key="6">
    <source>
        <dbReference type="SAM" id="Phobius"/>
    </source>
</evidence>
<feature type="domain" description="ABC3 transporter permease C-terminal" evidence="7">
    <location>
        <begin position="697"/>
        <end position="808"/>
    </location>
</feature>
<dbReference type="GO" id="GO:0022857">
    <property type="term" value="F:transmembrane transporter activity"/>
    <property type="evidence" value="ECO:0007669"/>
    <property type="project" value="TreeGrafter"/>
</dbReference>
<dbReference type="Pfam" id="PF12704">
    <property type="entry name" value="MacB_PCD"/>
    <property type="match status" value="1"/>
</dbReference>
<keyword evidence="4 6" id="KW-1133">Transmembrane helix</keyword>
<dbReference type="AlphaFoldDB" id="A0A1I2T037"/>
<feature type="transmembrane region" description="Helical" evidence="6">
    <location>
        <begin position="285"/>
        <end position="309"/>
    </location>
</feature>
<evidence type="ECO:0000256" key="2">
    <source>
        <dbReference type="ARBA" id="ARBA00022475"/>
    </source>
</evidence>
<evidence type="ECO:0000313" key="9">
    <source>
        <dbReference type="EMBL" id="SFG58243.1"/>
    </source>
</evidence>
<dbReference type="GO" id="GO:0005886">
    <property type="term" value="C:plasma membrane"/>
    <property type="evidence" value="ECO:0007669"/>
    <property type="project" value="UniProtKB-SubCell"/>
</dbReference>
<dbReference type="PANTHER" id="PTHR30572:SF18">
    <property type="entry name" value="ABC-TYPE MACROLIDE FAMILY EXPORT SYSTEM PERMEASE COMPONENT 2"/>
    <property type="match status" value="1"/>
</dbReference>
<proteinExistence type="predicted"/>
<dbReference type="PANTHER" id="PTHR30572">
    <property type="entry name" value="MEMBRANE COMPONENT OF TRANSPORTER-RELATED"/>
    <property type="match status" value="1"/>
</dbReference>
<feature type="domain" description="MacB-like periplasmic core" evidence="8">
    <location>
        <begin position="20"/>
        <end position="240"/>
    </location>
</feature>
<feature type="transmembrane region" description="Helical" evidence="6">
    <location>
        <begin position="21"/>
        <end position="41"/>
    </location>
</feature>
<keyword evidence="5 6" id="KW-0472">Membrane</keyword>
<keyword evidence="2" id="KW-1003">Cell membrane</keyword>
<feature type="transmembrane region" description="Helical" evidence="6">
    <location>
        <begin position="340"/>
        <end position="361"/>
    </location>
</feature>
<evidence type="ECO:0000259" key="7">
    <source>
        <dbReference type="Pfam" id="PF02687"/>
    </source>
</evidence>
<reference evidence="10" key="1">
    <citation type="submission" date="2016-10" db="EMBL/GenBank/DDBJ databases">
        <authorList>
            <person name="Varghese N."/>
            <person name="Submissions S."/>
        </authorList>
    </citation>
    <scope>NUCLEOTIDE SEQUENCE [LARGE SCALE GENOMIC DNA]</scope>
    <source>
        <strain evidence="10">DSM 19315</strain>
    </source>
</reference>
<comment type="subcellular location">
    <subcellularLocation>
        <location evidence="1">Cell membrane</location>
        <topology evidence="1">Multi-pass membrane protein</topology>
    </subcellularLocation>
</comment>
<dbReference type="InterPro" id="IPR003838">
    <property type="entry name" value="ABC3_permease_C"/>
</dbReference>
<evidence type="ECO:0000313" key="10">
    <source>
        <dbReference type="Proteomes" id="UP000199642"/>
    </source>
</evidence>
<dbReference type="RefSeq" id="WP_092790770.1">
    <property type="nucleotide sequence ID" value="NZ_FOPC01000005.1"/>
</dbReference>
<keyword evidence="3 6" id="KW-0812">Transmembrane</keyword>
<feature type="transmembrane region" description="Helical" evidence="6">
    <location>
        <begin position="777"/>
        <end position="800"/>
    </location>
</feature>
<feature type="transmembrane region" description="Helical" evidence="6">
    <location>
        <begin position="746"/>
        <end position="765"/>
    </location>
</feature>
<gene>
    <name evidence="9" type="ORF">SAMN04487988_105150</name>
</gene>
<dbReference type="EMBL" id="FOPC01000005">
    <property type="protein sequence ID" value="SFG58243.1"/>
    <property type="molecule type" value="Genomic_DNA"/>
</dbReference>
<dbReference type="OrthoDB" id="5933722at2"/>
<evidence type="ECO:0000259" key="8">
    <source>
        <dbReference type="Pfam" id="PF12704"/>
    </source>
</evidence>
<accession>A0A1I2T037</accession>
<keyword evidence="10" id="KW-1185">Reference proteome</keyword>
<dbReference type="InterPro" id="IPR025857">
    <property type="entry name" value="MacB_PCD"/>
</dbReference>
<organism evidence="9 10">
    <name type="scientific">Algoriphagus hitonicola</name>
    <dbReference type="NCBI Taxonomy" id="435880"/>
    <lineage>
        <taxon>Bacteria</taxon>
        <taxon>Pseudomonadati</taxon>
        <taxon>Bacteroidota</taxon>
        <taxon>Cytophagia</taxon>
        <taxon>Cytophagales</taxon>
        <taxon>Cyclobacteriaceae</taxon>
        <taxon>Algoriphagus</taxon>
    </lineage>
</organism>
<sequence length="817" mass="91432">MWINNLKIGFRNLLKNRAYTMINFIGLSVGVAVATLLFFYIQFQVSFDSFHPEEKSLYRVLRVQNGDQGELRFPSLPLVLESVIDKNLSDRVDYTNFVPNNFLVKKPQGDGFNQSTTLVGTDFFEMFGFKMLQGSYPENMEQRSGIVVSESTATRFFGTENPIGQELQIRLTDELLNFEVIGLIEDTPANSSLSYEILMHDSNLELLYPERMRTHWYMSFGDGFAKLKDGMSPEVFESETKDFVRRAFQDPQEAENYGFTLQEITDMHLNPEIPTGIASVVNPRILWILGGISVLIILIACINFTTMAIGNSASRAKEVGVRKTMGAGSRQLFGQFMSESVILTSSAMILGLILAMILLPIFNSLMQTQLEINFSLEQSLIFVMTGLVIALMAGSYPALFLASFRPIQVLKSNVGLKLGKQNLRMTMLGFQFFISMLLITCTLVMLKQMKTVEQYDLGSASSDILQITVPPPAAQGLEDAIAKSFEYAQPFKNELRKLPEVTGVTVATAMYGDNSWFSVGFQENESKPGIDFHLNIVDEDYVDFFELNVLEGRNFSAATPSDLTSAFLMNEEMKKTLDWEDVFGKSMESLNGFGENRAVGVVEDFHYESLYQPVEPAILVMKPENFFRGMRNLTMEDEMTGKVFIKLNSQDKQATVATIAGIWKELYGSDPFDYQYIEDQIAQEYVQASSLSSLVTIASVVALIIAGMGLFAMASLAISSRMKEIGIRRVMGATTTEISLLFNKQFIWITLIGVAISIPASYYLMSIWLEDFAVKTTIGIGVFLIALIIGVVFSVVIVSFETIKSAWVNPTKLLRSE</sequence>
<dbReference type="InterPro" id="IPR050250">
    <property type="entry name" value="Macrolide_Exporter_MacB"/>
</dbReference>
<name>A0A1I2T037_9BACT</name>
<feature type="domain" description="ABC3 transporter permease C-terminal" evidence="7">
    <location>
        <begin position="292"/>
        <end position="403"/>
    </location>
</feature>
<evidence type="ECO:0000256" key="5">
    <source>
        <dbReference type="ARBA" id="ARBA00023136"/>
    </source>
</evidence>
<evidence type="ECO:0000256" key="1">
    <source>
        <dbReference type="ARBA" id="ARBA00004651"/>
    </source>
</evidence>